<evidence type="ECO:0000313" key="3">
    <source>
        <dbReference type="Proteomes" id="UP000321085"/>
    </source>
</evidence>
<protein>
    <submittedName>
        <fullName evidence="2">Uncharacterized protein</fullName>
    </submittedName>
</protein>
<comment type="caution">
    <text evidence="2">The sequence shown here is derived from an EMBL/GenBank/DDBJ whole genome shotgun (WGS) entry which is preliminary data.</text>
</comment>
<proteinExistence type="predicted"/>
<keyword evidence="3" id="KW-1185">Reference proteome</keyword>
<sequence length="68" mass="7384">MALVAASHARWLSRAKDVHGLNAPVVDGAESRTATPPVGDLQHDRHRIRSSKPSDVSSPQVGNQRVRH</sequence>
<dbReference type="AlphaFoldDB" id="A0A512BSR4"/>
<dbReference type="Proteomes" id="UP000321085">
    <property type="component" value="Unassembled WGS sequence"/>
</dbReference>
<dbReference type="EMBL" id="BJYU01000033">
    <property type="protein sequence ID" value="GEO14962.1"/>
    <property type="molecule type" value="Genomic_DNA"/>
</dbReference>
<gene>
    <name evidence="2" type="ORF">MAE02_26580</name>
</gene>
<evidence type="ECO:0000256" key="1">
    <source>
        <dbReference type="SAM" id="MobiDB-lite"/>
    </source>
</evidence>
<feature type="compositionally biased region" description="Polar residues" evidence="1">
    <location>
        <begin position="51"/>
        <end position="68"/>
    </location>
</feature>
<accession>A0A512BSR4</accession>
<feature type="region of interest" description="Disordered" evidence="1">
    <location>
        <begin position="13"/>
        <end position="68"/>
    </location>
</feature>
<name>A0A512BSR4_9HYPH</name>
<evidence type="ECO:0000313" key="2">
    <source>
        <dbReference type="EMBL" id="GEO14962.1"/>
    </source>
</evidence>
<reference evidence="2 3" key="1">
    <citation type="submission" date="2019-07" db="EMBL/GenBank/DDBJ databases">
        <title>Whole genome shotgun sequence of Microvirga aerophila NBRC 106136.</title>
        <authorList>
            <person name="Hosoyama A."/>
            <person name="Uohara A."/>
            <person name="Ohji S."/>
            <person name="Ichikawa N."/>
        </authorList>
    </citation>
    <scope>NUCLEOTIDE SEQUENCE [LARGE SCALE GENOMIC DNA]</scope>
    <source>
        <strain evidence="2 3">NBRC 106136</strain>
    </source>
</reference>
<organism evidence="2 3">
    <name type="scientific">Microvirga aerophila</name>
    <dbReference type="NCBI Taxonomy" id="670291"/>
    <lineage>
        <taxon>Bacteria</taxon>
        <taxon>Pseudomonadati</taxon>
        <taxon>Pseudomonadota</taxon>
        <taxon>Alphaproteobacteria</taxon>
        <taxon>Hyphomicrobiales</taxon>
        <taxon>Methylobacteriaceae</taxon>
        <taxon>Microvirga</taxon>
    </lineage>
</organism>